<accession>A0A8J3EVV0</accession>
<dbReference type="GO" id="GO:0005886">
    <property type="term" value="C:plasma membrane"/>
    <property type="evidence" value="ECO:0007669"/>
    <property type="project" value="InterPro"/>
</dbReference>
<keyword evidence="2" id="KW-1133">Transmembrane helix</keyword>
<reference evidence="3" key="1">
    <citation type="journal article" date="2014" name="Int. J. Syst. Evol. Microbiol.">
        <title>Complete genome sequence of Corynebacterium casei LMG S-19264T (=DSM 44701T), isolated from a smear-ripened cheese.</title>
        <authorList>
            <consortium name="US DOE Joint Genome Institute (JGI-PGF)"/>
            <person name="Walter F."/>
            <person name="Albersmeier A."/>
            <person name="Kalinowski J."/>
            <person name="Ruckert C."/>
        </authorList>
    </citation>
    <scope>NUCLEOTIDE SEQUENCE</scope>
    <source>
        <strain evidence="3">CGMCC 1.14984</strain>
    </source>
</reference>
<dbReference type="GO" id="GO:0015221">
    <property type="term" value="F:lipopolysaccharide transmembrane transporter activity"/>
    <property type="evidence" value="ECO:0007669"/>
    <property type="project" value="InterPro"/>
</dbReference>
<comment type="caution">
    <text evidence="3">The sequence shown here is derived from an EMBL/GenBank/DDBJ whole genome shotgun (WGS) entry which is preliminary data.</text>
</comment>
<organism evidence="3 4">
    <name type="scientific">Aquisalinus luteolus</name>
    <dbReference type="NCBI Taxonomy" id="1566827"/>
    <lineage>
        <taxon>Bacteria</taxon>
        <taxon>Pseudomonadati</taxon>
        <taxon>Pseudomonadota</taxon>
        <taxon>Alphaproteobacteria</taxon>
        <taxon>Parvularculales</taxon>
        <taxon>Parvularculaceae</taxon>
        <taxon>Aquisalinus</taxon>
    </lineage>
</organism>
<feature type="region of interest" description="Disordered" evidence="1">
    <location>
        <begin position="209"/>
        <end position="239"/>
    </location>
</feature>
<keyword evidence="2" id="KW-0812">Transmembrane</keyword>
<dbReference type="Proteomes" id="UP000621856">
    <property type="component" value="Unassembled WGS sequence"/>
</dbReference>
<dbReference type="InterPro" id="IPR026265">
    <property type="entry name" value="LptC"/>
</dbReference>
<feature type="transmembrane region" description="Helical" evidence="2">
    <location>
        <begin position="26"/>
        <end position="48"/>
    </location>
</feature>
<evidence type="ECO:0000256" key="1">
    <source>
        <dbReference type="SAM" id="MobiDB-lite"/>
    </source>
</evidence>
<evidence type="ECO:0000313" key="3">
    <source>
        <dbReference type="EMBL" id="GGI01784.1"/>
    </source>
</evidence>
<dbReference type="AlphaFoldDB" id="A0A8J3EVV0"/>
<feature type="compositionally biased region" description="Acidic residues" evidence="1">
    <location>
        <begin position="214"/>
        <end position="227"/>
    </location>
</feature>
<evidence type="ECO:0008006" key="5">
    <source>
        <dbReference type="Google" id="ProtNLM"/>
    </source>
</evidence>
<dbReference type="NCBIfam" id="TIGR04409">
    <property type="entry name" value="LptC_YrbK"/>
    <property type="match status" value="1"/>
</dbReference>
<keyword evidence="2" id="KW-0472">Membrane</keyword>
<sequence length="239" mass="26473">MGPSLKKTDLPERRCSRRQARRHSALVRTARLVLPVFIVGIASTYVVMATPQTVDRTFANQFENLDMATEDMRLDKPRFVGEDAAGRTFELLAAAAKQSPDAPDLVALDNPEAFKDLGDQGREYIKALEGLYSAENKTVDLRNNVQIHQGIGSDDFELTTETGKIALEDRTFSSDVQVFGKSSQGTISAEGMTAYRDEDKVVFRNAHMRYNVSEETEETDSPEENDDTGNVPSDDGDSE</sequence>
<protein>
    <recommendedName>
        <fullName evidence="5">LPS export ABC transporter periplasmic protein LptC</fullName>
    </recommendedName>
</protein>
<gene>
    <name evidence="3" type="ORF">GCM10011355_33240</name>
</gene>
<reference evidence="3" key="2">
    <citation type="submission" date="2020-09" db="EMBL/GenBank/DDBJ databases">
        <authorList>
            <person name="Sun Q."/>
            <person name="Zhou Y."/>
        </authorList>
    </citation>
    <scope>NUCLEOTIDE SEQUENCE</scope>
    <source>
        <strain evidence="3">CGMCC 1.14984</strain>
    </source>
</reference>
<proteinExistence type="predicted"/>
<dbReference type="Pfam" id="PF06835">
    <property type="entry name" value="LptC"/>
    <property type="match status" value="1"/>
</dbReference>
<name>A0A8J3EVV0_9PROT</name>
<evidence type="ECO:0000313" key="4">
    <source>
        <dbReference type="Proteomes" id="UP000621856"/>
    </source>
</evidence>
<dbReference type="Gene3D" id="2.60.450.10">
    <property type="entry name" value="Lipopolysaccharide (LPS) transport protein A like domain"/>
    <property type="match status" value="1"/>
</dbReference>
<dbReference type="InterPro" id="IPR010664">
    <property type="entry name" value="LipoPS_assembly_LptC-rel"/>
</dbReference>
<dbReference type="EMBL" id="BMGZ01000005">
    <property type="protein sequence ID" value="GGI01784.1"/>
    <property type="molecule type" value="Genomic_DNA"/>
</dbReference>
<evidence type="ECO:0000256" key="2">
    <source>
        <dbReference type="SAM" id="Phobius"/>
    </source>
</evidence>